<evidence type="ECO:0000256" key="6">
    <source>
        <dbReference type="ARBA" id="ARBA00022833"/>
    </source>
</evidence>
<feature type="domain" description="Acylphosphatase-like" evidence="10">
    <location>
        <begin position="8"/>
        <end position="94"/>
    </location>
</feature>
<dbReference type="Pfam" id="PF00708">
    <property type="entry name" value="Acylphosphatase"/>
    <property type="match status" value="1"/>
</dbReference>
<dbReference type="GO" id="GO:0016743">
    <property type="term" value="F:carboxyl- or carbamoyltransferase activity"/>
    <property type="evidence" value="ECO:0007669"/>
    <property type="project" value="UniProtKB-UniRule"/>
</dbReference>
<evidence type="ECO:0000256" key="9">
    <source>
        <dbReference type="PROSITE-ProRule" id="PRU00520"/>
    </source>
</evidence>
<dbReference type="Pfam" id="PF07503">
    <property type="entry name" value="zf-HYPF"/>
    <property type="match status" value="2"/>
</dbReference>
<dbReference type="SUPFAM" id="SSF55821">
    <property type="entry name" value="YrdC/RibB"/>
    <property type="match status" value="1"/>
</dbReference>
<dbReference type="Pfam" id="PF22521">
    <property type="entry name" value="HypF_C_2"/>
    <property type="match status" value="1"/>
</dbReference>
<dbReference type="PANTHER" id="PTHR42959:SF1">
    <property type="entry name" value="CARBAMOYLTRANSFERASE HYPF"/>
    <property type="match status" value="1"/>
</dbReference>
<dbReference type="GO" id="GO:0016874">
    <property type="term" value="F:ligase activity"/>
    <property type="evidence" value="ECO:0007669"/>
    <property type="project" value="UniProtKB-UniRule"/>
</dbReference>
<reference evidence="12 13" key="1">
    <citation type="journal article" date="2016" name="Nat. Commun.">
        <title>Thousands of microbial genomes shed light on interconnected biogeochemical processes in an aquifer system.</title>
        <authorList>
            <person name="Anantharaman K."/>
            <person name="Brown C.T."/>
            <person name="Hug L.A."/>
            <person name="Sharon I."/>
            <person name="Castelle C.J."/>
            <person name="Probst A.J."/>
            <person name="Thomas B.C."/>
            <person name="Singh A."/>
            <person name="Wilkins M.J."/>
            <person name="Karaoz U."/>
            <person name="Brodie E.L."/>
            <person name="Williams K.H."/>
            <person name="Hubbard S.S."/>
            <person name="Banfield J.F."/>
        </authorList>
    </citation>
    <scope>NUCLEOTIDE SEQUENCE [LARGE SCALE GENOMIC DNA]</scope>
</reference>
<dbReference type="GO" id="GO:0051604">
    <property type="term" value="P:protein maturation"/>
    <property type="evidence" value="ECO:0007669"/>
    <property type="project" value="TreeGrafter"/>
</dbReference>
<dbReference type="PANTHER" id="PTHR42959">
    <property type="entry name" value="CARBAMOYLTRANSFERASE"/>
    <property type="match status" value="1"/>
</dbReference>
<evidence type="ECO:0000256" key="7">
    <source>
        <dbReference type="ARBA" id="ARBA00048220"/>
    </source>
</evidence>
<evidence type="ECO:0000256" key="8">
    <source>
        <dbReference type="PIRNR" id="PIRNR006256"/>
    </source>
</evidence>
<dbReference type="InterPro" id="IPR051060">
    <property type="entry name" value="Carbamoyltrans_HypF-like"/>
</dbReference>
<dbReference type="STRING" id="1797197.A2Y75_09435"/>
<name>A0A1F2WF97_9ACTN</name>
<dbReference type="PIRSF" id="PIRSF006256">
    <property type="entry name" value="CMPcnvr_hdrg_mat"/>
    <property type="match status" value="1"/>
</dbReference>
<keyword evidence="5" id="KW-0863">Zinc-finger</keyword>
<dbReference type="InterPro" id="IPR041440">
    <property type="entry name" value="HypF_C"/>
</dbReference>
<dbReference type="SUPFAM" id="SSF54975">
    <property type="entry name" value="Acylphosphatase/BLUF domain-like"/>
    <property type="match status" value="1"/>
</dbReference>
<feature type="active site" evidence="9">
    <location>
        <position position="23"/>
    </location>
</feature>
<comment type="caution">
    <text evidence="12">The sequence shown here is derived from an EMBL/GenBank/DDBJ whole genome shotgun (WGS) entry which is preliminary data.</text>
</comment>
<dbReference type="InterPro" id="IPR001792">
    <property type="entry name" value="Acylphosphatase-like_dom"/>
</dbReference>
<dbReference type="Proteomes" id="UP000177876">
    <property type="component" value="Unassembled WGS sequence"/>
</dbReference>
<dbReference type="InterPro" id="IPR017945">
    <property type="entry name" value="DHBP_synth_RibB-like_a/b_dom"/>
</dbReference>
<evidence type="ECO:0000313" key="13">
    <source>
        <dbReference type="Proteomes" id="UP000177876"/>
    </source>
</evidence>
<sequence>MLPDEPQYGLIEVRGIVQGVGFRPFVYRLAGNYGIKGNVTNTSEGVRIRAAASSERMRGFIRALSQQAPPQAWIEDISWKELPAFEVEDFTISSSLREAGTSTLISPDLATCDDCLAELFDPNDRRYRYPFINCTNCGPRFTIIEDTPYDRPMTTMAGFKMCERCEEEYHDPANRRFHAQPDACPECGPRLWLADEGGSEIAGDPIELAAELLRNGKIVAIKGLGGFQLACDATSGQAVAGLRERKRRYSKPLAVMVSGLEEARRICRVSEEEARLLASPGSPIVLLNEKINNSISREVAEGLEHQGVFLPYTPLHHLLLREAGIPLVMTSGNMSSEPICKDNLEALERLAGIADYFLLHDRDILIRYDDSVSRIFAGAEYPLRRARGYAPYPVKLKDTYTTEVIALGAELKNTFCFLRGSHAFIGQHIGEMDTGEALSHYEEARDAMQHLFRLDPQVVAHDLHPDYLTTRLAMESSLPRIGVQHHHAHIVSCMADNDIQGEVIGVAWDGTGYGEDGTVWGGEFLFSDRAHFRRAARLRPYLMPGGEICISDISRMAAGVLWEVGESDGIAEELAAQLRSGFNCPLTSSAGRMFDAAAAIIGLRDKALYEGQAACELEAVAKRMSSRYPYHLLESNGLLEIDTRPLFKALIDDVASKAQMAEIAGRFHTTLTAAIVETCSRLSEETGLERIALSGGVFQNELLTSMVLEGLSSAGLECYLHHRVPCNDGGISLGQAVVAAERCRPSPQIEVPSQRCQALL</sequence>
<dbReference type="GO" id="GO:0003998">
    <property type="term" value="F:acylphosphatase activity"/>
    <property type="evidence" value="ECO:0007669"/>
    <property type="project" value="UniProtKB-EC"/>
</dbReference>
<protein>
    <recommendedName>
        <fullName evidence="8">Carbamoyltransferase</fullName>
        <ecNumber evidence="8">6.2.-.-</ecNumber>
    </recommendedName>
</protein>
<evidence type="ECO:0000256" key="4">
    <source>
        <dbReference type="ARBA" id="ARBA00022723"/>
    </source>
</evidence>
<evidence type="ECO:0000256" key="2">
    <source>
        <dbReference type="ARBA" id="ARBA00008097"/>
    </source>
</evidence>
<dbReference type="UniPathway" id="UPA00335"/>
<dbReference type="Gene3D" id="3.30.420.360">
    <property type="match status" value="1"/>
</dbReference>
<dbReference type="Gene3D" id="3.30.110.120">
    <property type="match status" value="1"/>
</dbReference>
<evidence type="ECO:0000313" key="12">
    <source>
        <dbReference type="EMBL" id="OFW55526.1"/>
    </source>
</evidence>
<dbReference type="InterPro" id="IPR006070">
    <property type="entry name" value="Sua5-like_dom"/>
</dbReference>
<keyword evidence="12" id="KW-0808">Transferase</keyword>
<dbReference type="Gene3D" id="3.30.420.40">
    <property type="match status" value="1"/>
</dbReference>
<feature type="active site" evidence="9">
    <location>
        <position position="41"/>
    </location>
</feature>
<dbReference type="Pfam" id="PF17788">
    <property type="entry name" value="HypF_C"/>
    <property type="match status" value="1"/>
</dbReference>
<accession>A0A1F2WF97</accession>
<dbReference type="EMBL" id="MELK01000053">
    <property type="protein sequence ID" value="OFW55526.1"/>
    <property type="molecule type" value="Genomic_DNA"/>
</dbReference>
<dbReference type="InterPro" id="IPR036046">
    <property type="entry name" value="Acylphosphatase-like_dom_sf"/>
</dbReference>
<keyword evidence="4" id="KW-0479">Metal-binding</keyword>
<dbReference type="PROSITE" id="PS51160">
    <property type="entry name" value="ACYLPHOSPHATASE_3"/>
    <property type="match status" value="1"/>
</dbReference>
<dbReference type="EC" id="6.2.-.-" evidence="8"/>
<dbReference type="PROSITE" id="PS00150">
    <property type="entry name" value="ACYLPHOSPHATASE_1"/>
    <property type="match status" value="1"/>
</dbReference>
<comment type="pathway">
    <text evidence="1">Protein modification; [NiFe] hydrogenase maturation.</text>
</comment>
<proteinExistence type="inferred from homology"/>
<feature type="domain" description="YrdC-like" evidence="11">
    <location>
        <begin position="203"/>
        <end position="388"/>
    </location>
</feature>
<evidence type="ECO:0000259" key="11">
    <source>
        <dbReference type="PROSITE" id="PS51163"/>
    </source>
</evidence>
<keyword evidence="6" id="KW-0862">Zinc</keyword>
<dbReference type="NCBIfam" id="TIGR00143">
    <property type="entry name" value="hypF"/>
    <property type="match status" value="1"/>
</dbReference>
<dbReference type="AlphaFoldDB" id="A0A1F2WF97"/>
<dbReference type="Pfam" id="PF01300">
    <property type="entry name" value="Sua5_yciO_yrdC"/>
    <property type="match status" value="1"/>
</dbReference>
<comment type="catalytic activity">
    <reaction evidence="9">
        <text>an acyl phosphate + H2O = a carboxylate + phosphate + H(+)</text>
        <dbReference type="Rhea" id="RHEA:14965"/>
        <dbReference type="ChEBI" id="CHEBI:15377"/>
        <dbReference type="ChEBI" id="CHEBI:15378"/>
        <dbReference type="ChEBI" id="CHEBI:29067"/>
        <dbReference type="ChEBI" id="CHEBI:43474"/>
        <dbReference type="ChEBI" id="CHEBI:59918"/>
        <dbReference type="EC" id="3.6.1.7"/>
    </reaction>
</comment>
<evidence type="ECO:0000256" key="5">
    <source>
        <dbReference type="ARBA" id="ARBA00022771"/>
    </source>
</evidence>
<evidence type="ECO:0000256" key="3">
    <source>
        <dbReference type="ARBA" id="ARBA00022598"/>
    </source>
</evidence>
<evidence type="ECO:0000259" key="10">
    <source>
        <dbReference type="PROSITE" id="PS51160"/>
    </source>
</evidence>
<dbReference type="InterPro" id="IPR004421">
    <property type="entry name" value="Carbamoyltransferase_HypF"/>
</dbReference>
<gene>
    <name evidence="12" type="ORF">A2Y75_09435</name>
</gene>
<keyword evidence="9" id="KW-0378">Hydrolase</keyword>
<keyword evidence="3" id="KW-0436">Ligase</keyword>
<dbReference type="InterPro" id="IPR011125">
    <property type="entry name" value="Znf_HypF"/>
</dbReference>
<dbReference type="InterPro" id="IPR055128">
    <property type="entry name" value="HypF_C_2"/>
</dbReference>
<organism evidence="12 13">
    <name type="scientific">Candidatus Solincola sediminis</name>
    <dbReference type="NCBI Taxonomy" id="1797199"/>
    <lineage>
        <taxon>Bacteria</taxon>
        <taxon>Bacillati</taxon>
        <taxon>Actinomycetota</taxon>
        <taxon>Candidatus Geothermincolia</taxon>
        <taxon>Candidatus Geothermincolales</taxon>
        <taxon>Candidatus Geothermincolaceae</taxon>
        <taxon>Candidatus Solincola</taxon>
    </lineage>
</organism>
<dbReference type="GO" id="GO:0008270">
    <property type="term" value="F:zinc ion binding"/>
    <property type="evidence" value="ECO:0007669"/>
    <property type="project" value="UniProtKB-KW"/>
</dbReference>
<dbReference type="InterPro" id="IPR017968">
    <property type="entry name" value="Acylphosphatase_CS"/>
</dbReference>
<comment type="similarity">
    <text evidence="2 8">Belongs to the carbamoyltransferase HypF family.</text>
</comment>
<comment type="catalytic activity">
    <reaction evidence="7">
        <text>C-terminal L-cysteinyl-[HypE protein] + carbamoyl phosphate + ATP + H2O = C-terminal S-carboxamide-L-cysteinyl-[HypE protein] + AMP + phosphate + diphosphate + H(+)</text>
        <dbReference type="Rhea" id="RHEA:55636"/>
        <dbReference type="Rhea" id="RHEA-COMP:14247"/>
        <dbReference type="Rhea" id="RHEA-COMP:14392"/>
        <dbReference type="ChEBI" id="CHEBI:15377"/>
        <dbReference type="ChEBI" id="CHEBI:15378"/>
        <dbReference type="ChEBI" id="CHEBI:30616"/>
        <dbReference type="ChEBI" id="CHEBI:33019"/>
        <dbReference type="ChEBI" id="CHEBI:43474"/>
        <dbReference type="ChEBI" id="CHEBI:58228"/>
        <dbReference type="ChEBI" id="CHEBI:76913"/>
        <dbReference type="ChEBI" id="CHEBI:139126"/>
        <dbReference type="ChEBI" id="CHEBI:456215"/>
    </reaction>
</comment>
<evidence type="ECO:0000256" key="1">
    <source>
        <dbReference type="ARBA" id="ARBA00004711"/>
    </source>
</evidence>
<dbReference type="Gene3D" id="3.90.870.50">
    <property type="match status" value="1"/>
</dbReference>
<dbReference type="PROSITE" id="PS51163">
    <property type="entry name" value="YRDC"/>
    <property type="match status" value="1"/>
</dbReference>
<dbReference type="GO" id="GO:0003725">
    <property type="term" value="F:double-stranded RNA binding"/>
    <property type="evidence" value="ECO:0007669"/>
    <property type="project" value="InterPro"/>
</dbReference>